<keyword evidence="5 6" id="KW-0560">Oxidoreductase</keyword>
<feature type="domain" description="Acyl-CoA dehydrogenase/oxidase C-terminal" evidence="7">
    <location>
        <begin position="237"/>
        <end position="381"/>
    </location>
</feature>
<dbReference type="Pfam" id="PF02770">
    <property type="entry name" value="Acyl-CoA_dh_M"/>
    <property type="match status" value="1"/>
</dbReference>
<dbReference type="InterPro" id="IPR037069">
    <property type="entry name" value="AcylCoA_DH/ox_N_sf"/>
</dbReference>
<name>A0A0C3H500_OIDMZ</name>
<reference evidence="10 11" key="1">
    <citation type="submission" date="2014-04" db="EMBL/GenBank/DDBJ databases">
        <authorList>
            <consortium name="DOE Joint Genome Institute"/>
            <person name="Kuo A."/>
            <person name="Martino E."/>
            <person name="Perotto S."/>
            <person name="Kohler A."/>
            <person name="Nagy L.G."/>
            <person name="Floudas D."/>
            <person name="Copeland A."/>
            <person name="Barry K.W."/>
            <person name="Cichocki N."/>
            <person name="Veneault-Fourrey C."/>
            <person name="LaButti K."/>
            <person name="Lindquist E.A."/>
            <person name="Lipzen A."/>
            <person name="Lundell T."/>
            <person name="Morin E."/>
            <person name="Murat C."/>
            <person name="Sun H."/>
            <person name="Tunlid A."/>
            <person name="Henrissat B."/>
            <person name="Grigoriev I.V."/>
            <person name="Hibbett D.S."/>
            <person name="Martin F."/>
            <person name="Nordberg H.P."/>
            <person name="Cantor M.N."/>
            <person name="Hua S.X."/>
        </authorList>
    </citation>
    <scope>NUCLEOTIDE SEQUENCE [LARGE SCALE GENOMIC DNA]</scope>
    <source>
        <strain evidence="10 11">Zn</strain>
    </source>
</reference>
<dbReference type="InterPro" id="IPR046373">
    <property type="entry name" value="Acyl-CoA_Oxase/DH_mid-dom_sf"/>
</dbReference>
<dbReference type="Proteomes" id="UP000054321">
    <property type="component" value="Unassembled WGS sequence"/>
</dbReference>
<dbReference type="SUPFAM" id="SSF47203">
    <property type="entry name" value="Acyl-CoA dehydrogenase C-terminal domain-like"/>
    <property type="match status" value="1"/>
</dbReference>
<evidence type="ECO:0000256" key="6">
    <source>
        <dbReference type="RuleBase" id="RU362125"/>
    </source>
</evidence>
<dbReference type="Gene3D" id="1.10.540.10">
    <property type="entry name" value="Acyl-CoA dehydrogenase/oxidase, N-terminal domain"/>
    <property type="match status" value="1"/>
</dbReference>
<dbReference type="EMBL" id="KN832874">
    <property type="protein sequence ID" value="KIN03241.1"/>
    <property type="molecule type" value="Genomic_DNA"/>
</dbReference>
<evidence type="ECO:0000313" key="10">
    <source>
        <dbReference type="EMBL" id="KIN03241.1"/>
    </source>
</evidence>
<feature type="domain" description="Acyl-CoA oxidase/dehydrogenase middle" evidence="8">
    <location>
        <begin position="129"/>
        <end position="225"/>
    </location>
</feature>
<evidence type="ECO:0000256" key="2">
    <source>
        <dbReference type="ARBA" id="ARBA00009347"/>
    </source>
</evidence>
<dbReference type="OrthoDB" id="10254877at2759"/>
<dbReference type="STRING" id="913774.A0A0C3H500"/>
<evidence type="ECO:0000256" key="1">
    <source>
        <dbReference type="ARBA" id="ARBA00001974"/>
    </source>
</evidence>
<dbReference type="Gene3D" id="1.20.140.10">
    <property type="entry name" value="Butyryl-CoA Dehydrogenase, subunit A, domain 3"/>
    <property type="match status" value="1"/>
</dbReference>
<dbReference type="HOGENOM" id="CLU_018204_4_1_1"/>
<dbReference type="InterPro" id="IPR050741">
    <property type="entry name" value="Acyl-CoA_dehydrogenase"/>
</dbReference>
<evidence type="ECO:0000256" key="3">
    <source>
        <dbReference type="ARBA" id="ARBA00022630"/>
    </source>
</evidence>
<dbReference type="AlphaFoldDB" id="A0A0C3H500"/>
<evidence type="ECO:0008006" key="12">
    <source>
        <dbReference type="Google" id="ProtNLM"/>
    </source>
</evidence>
<proteinExistence type="inferred from homology"/>
<evidence type="ECO:0000259" key="9">
    <source>
        <dbReference type="Pfam" id="PF02771"/>
    </source>
</evidence>
<evidence type="ECO:0000259" key="8">
    <source>
        <dbReference type="Pfam" id="PF02770"/>
    </source>
</evidence>
<keyword evidence="11" id="KW-1185">Reference proteome</keyword>
<dbReference type="GO" id="GO:0003995">
    <property type="term" value="F:acyl-CoA dehydrogenase activity"/>
    <property type="evidence" value="ECO:0007669"/>
    <property type="project" value="TreeGrafter"/>
</dbReference>
<dbReference type="InterPro" id="IPR009100">
    <property type="entry name" value="AcylCoA_DH/oxidase_NM_dom_sf"/>
</dbReference>
<evidence type="ECO:0000256" key="5">
    <source>
        <dbReference type="ARBA" id="ARBA00023002"/>
    </source>
</evidence>
<dbReference type="InterPro" id="IPR009075">
    <property type="entry name" value="AcylCo_DH/oxidase_C"/>
</dbReference>
<dbReference type="GO" id="GO:0005737">
    <property type="term" value="C:cytoplasm"/>
    <property type="evidence" value="ECO:0007669"/>
    <property type="project" value="TreeGrafter"/>
</dbReference>
<reference evidence="11" key="2">
    <citation type="submission" date="2015-01" db="EMBL/GenBank/DDBJ databases">
        <title>Evolutionary Origins and Diversification of the Mycorrhizal Mutualists.</title>
        <authorList>
            <consortium name="DOE Joint Genome Institute"/>
            <consortium name="Mycorrhizal Genomics Consortium"/>
            <person name="Kohler A."/>
            <person name="Kuo A."/>
            <person name="Nagy L.G."/>
            <person name="Floudas D."/>
            <person name="Copeland A."/>
            <person name="Barry K.W."/>
            <person name="Cichocki N."/>
            <person name="Veneault-Fourrey C."/>
            <person name="LaButti K."/>
            <person name="Lindquist E.A."/>
            <person name="Lipzen A."/>
            <person name="Lundell T."/>
            <person name="Morin E."/>
            <person name="Murat C."/>
            <person name="Riley R."/>
            <person name="Ohm R."/>
            <person name="Sun H."/>
            <person name="Tunlid A."/>
            <person name="Henrissat B."/>
            <person name="Grigoriev I.V."/>
            <person name="Hibbett D.S."/>
            <person name="Martin F."/>
        </authorList>
    </citation>
    <scope>NUCLEOTIDE SEQUENCE [LARGE SCALE GENOMIC DNA]</scope>
    <source>
        <strain evidence="11">Zn</strain>
    </source>
</reference>
<dbReference type="Gene3D" id="2.40.110.10">
    <property type="entry name" value="Butyryl-CoA Dehydrogenase, subunit A, domain 2"/>
    <property type="match status" value="1"/>
</dbReference>
<comment type="cofactor">
    <cofactor evidence="1 6">
        <name>FAD</name>
        <dbReference type="ChEBI" id="CHEBI:57692"/>
    </cofactor>
</comment>
<keyword evidence="4 6" id="KW-0274">FAD</keyword>
<feature type="domain" description="Acyl-CoA dehydrogenase/oxidase N-terminal" evidence="9">
    <location>
        <begin position="24"/>
        <end position="125"/>
    </location>
</feature>
<keyword evidence="3 6" id="KW-0285">Flavoprotein</keyword>
<dbReference type="GO" id="GO:0033539">
    <property type="term" value="P:fatty acid beta-oxidation using acyl-CoA dehydrogenase"/>
    <property type="evidence" value="ECO:0007669"/>
    <property type="project" value="TreeGrafter"/>
</dbReference>
<dbReference type="InterPro" id="IPR013786">
    <property type="entry name" value="AcylCoA_DH/ox_N"/>
</dbReference>
<dbReference type="PANTHER" id="PTHR48083">
    <property type="entry name" value="MEDIUM-CHAIN SPECIFIC ACYL-COA DEHYDROGENASE, MITOCHONDRIAL-RELATED"/>
    <property type="match status" value="1"/>
</dbReference>
<dbReference type="PANTHER" id="PTHR48083:SF15">
    <property type="entry name" value="ACYL-COA DEHYDROGENASE APDG"/>
    <property type="match status" value="1"/>
</dbReference>
<evidence type="ECO:0000256" key="4">
    <source>
        <dbReference type="ARBA" id="ARBA00022827"/>
    </source>
</evidence>
<dbReference type="GO" id="GO:0050660">
    <property type="term" value="F:flavin adenine dinucleotide binding"/>
    <property type="evidence" value="ECO:0007669"/>
    <property type="project" value="InterPro"/>
</dbReference>
<protein>
    <recommendedName>
        <fullName evidence="12">Acyl-CoA dehydrogenase</fullName>
    </recommendedName>
</protein>
<evidence type="ECO:0000313" key="11">
    <source>
        <dbReference type="Proteomes" id="UP000054321"/>
    </source>
</evidence>
<evidence type="ECO:0000259" key="7">
    <source>
        <dbReference type="Pfam" id="PF00441"/>
    </source>
</evidence>
<dbReference type="Pfam" id="PF00441">
    <property type="entry name" value="Acyl-CoA_dh_1"/>
    <property type="match status" value="1"/>
</dbReference>
<dbReference type="InterPro" id="IPR006091">
    <property type="entry name" value="Acyl-CoA_Oxase/DH_mid-dom"/>
</dbReference>
<sequence length="402" mass="44191">MSSTVPIPFSEPPWLMGLPSAYYTESHRAWQKTCRTFVERTLMEGAPAWEKAGQVPGIHGLPGGLRVEDFDYLHTLIYTDEMARIGTKGPSGAITIGFAFGLPPILAFESRLLQERFAPDLISGKKRICIAITEPGAGSDVANIETTAVRSDCSNYYIVNGSKKWITNGIWSDYATMLVRTGGSGPSGLSLLIIPLKGYEGVTMRRMQFIGQTAAGTTFIDLEDVKVPVENLIGQENHGMSYVMKNFNHERLTISITVNRLARVAVSSTFEYCMKREAFGKTLIAQPVVRNRLARCGAALESHYMWVEGLVYQVSKMTKGRANAELGGLTALAKAQSGMVLNECANTAVLLFGGRIYREIMGSRIPGGSEDVMLDLSIRQLLRLYQVKTKELGFHSRSSSKL</sequence>
<gene>
    <name evidence="10" type="ORF">OIDMADRAFT_40837</name>
</gene>
<accession>A0A0C3H500</accession>
<organism evidence="10 11">
    <name type="scientific">Oidiodendron maius (strain Zn)</name>
    <dbReference type="NCBI Taxonomy" id="913774"/>
    <lineage>
        <taxon>Eukaryota</taxon>
        <taxon>Fungi</taxon>
        <taxon>Dikarya</taxon>
        <taxon>Ascomycota</taxon>
        <taxon>Pezizomycotina</taxon>
        <taxon>Leotiomycetes</taxon>
        <taxon>Leotiomycetes incertae sedis</taxon>
        <taxon>Myxotrichaceae</taxon>
        <taxon>Oidiodendron</taxon>
    </lineage>
</organism>
<dbReference type="SUPFAM" id="SSF56645">
    <property type="entry name" value="Acyl-CoA dehydrogenase NM domain-like"/>
    <property type="match status" value="1"/>
</dbReference>
<dbReference type="InParanoid" id="A0A0C3H500"/>
<comment type="similarity">
    <text evidence="2 6">Belongs to the acyl-CoA dehydrogenase family.</text>
</comment>
<dbReference type="Pfam" id="PF02771">
    <property type="entry name" value="Acyl-CoA_dh_N"/>
    <property type="match status" value="1"/>
</dbReference>
<dbReference type="InterPro" id="IPR036250">
    <property type="entry name" value="AcylCo_DH-like_C"/>
</dbReference>